<accession>A0AA96WIE1</accession>
<dbReference type="Pfam" id="PF06314">
    <property type="entry name" value="ADC"/>
    <property type="match status" value="1"/>
</dbReference>
<dbReference type="InterPro" id="IPR039343">
    <property type="entry name" value="NDX1-like"/>
</dbReference>
<evidence type="ECO:0000313" key="1">
    <source>
        <dbReference type="EMBL" id="WNZ25735.1"/>
    </source>
</evidence>
<protein>
    <submittedName>
        <fullName evidence="1">Acetoacetate decarboxylase</fullName>
    </submittedName>
</protein>
<dbReference type="InterPro" id="IPR010451">
    <property type="entry name" value="Acetoacetate_decarboxylase"/>
</dbReference>
<dbReference type="AlphaFoldDB" id="A0AA96WIE1"/>
<dbReference type="Gene3D" id="2.40.400.10">
    <property type="entry name" value="Acetoacetate decarboxylase-like"/>
    <property type="match status" value="1"/>
</dbReference>
<reference evidence="1" key="1">
    <citation type="submission" date="2020-05" db="EMBL/GenBank/DDBJ databases">
        <authorList>
            <person name="Zhu T."/>
            <person name="Keshari N."/>
            <person name="Lu X."/>
        </authorList>
    </citation>
    <scope>NUCLEOTIDE SEQUENCE</scope>
    <source>
        <strain evidence="1">NK1-12</strain>
    </source>
</reference>
<dbReference type="GO" id="GO:0016829">
    <property type="term" value="F:lyase activity"/>
    <property type="evidence" value="ECO:0007669"/>
    <property type="project" value="InterPro"/>
</dbReference>
<dbReference type="RefSeq" id="WP_316431898.1">
    <property type="nucleotide sequence ID" value="NZ_CP053586.1"/>
</dbReference>
<dbReference type="SUPFAM" id="SSF160104">
    <property type="entry name" value="Acetoacetate decarboxylase-like"/>
    <property type="match status" value="1"/>
</dbReference>
<dbReference type="EMBL" id="CP053586">
    <property type="protein sequence ID" value="WNZ25735.1"/>
    <property type="molecule type" value="Genomic_DNA"/>
</dbReference>
<dbReference type="InterPro" id="IPR023375">
    <property type="entry name" value="ADC_dom_sf"/>
</dbReference>
<gene>
    <name evidence="1" type="ORF">HJG54_24780</name>
</gene>
<dbReference type="PANTHER" id="PTHR35467">
    <property type="match status" value="1"/>
</dbReference>
<sequence length="210" mass="22988">MSYPPAPWHLKGFSLQTLHLLDIERVRPLIPSELNIVSVLPGKTVGGVYIASYGAGSTMPYNELIVVSGLLHWQGKVGAWISHIYVDHPDSVVGGREIWGLPKQLAQFTWNVGKMPSVQVNHSGQTLCTLSSSWQLPGWPQPVSGPVFSLQHTQLLQFNGQGTLQLQLAGVDLTIDSTSPLAELNLGRPWLGFYSNSLDLIVNPPIPMHK</sequence>
<name>A0AA96WIE1_9CYAN</name>
<organism evidence="1">
    <name type="scientific">Leptolyngbya sp. NK1-12</name>
    <dbReference type="NCBI Taxonomy" id="2547451"/>
    <lineage>
        <taxon>Bacteria</taxon>
        <taxon>Bacillati</taxon>
        <taxon>Cyanobacteriota</taxon>
        <taxon>Cyanophyceae</taxon>
        <taxon>Leptolyngbyales</taxon>
        <taxon>Leptolyngbyaceae</taxon>
        <taxon>Leptolyngbya group</taxon>
        <taxon>Leptolyngbya</taxon>
    </lineage>
</organism>
<proteinExistence type="predicted"/>
<dbReference type="PANTHER" id="PTHR35467:SF2">
    <property type="entry name" value="PROTEIN NEOXANTHIN-DEFICIENT 1"/>
    <property type="match status" value="1"/>
</dbReference>